<evidence type="ECO:0000313" key="2">
    <source>
        <dbReference type="Proteomes" id="UP000185874"/>
    </source>
</evidence>
<reference evidence="1 2" key="1">
    <citation type="journal article" date="2016" name="Nat. Commun.">
        <title>Thousands of microbial genomes shed light on interconnected biogeochemical processes in an aquifer system.</title>
        <authorList>
            <person name="Anantharaman K."/>
            <person name="Brown C.T."/>
            <person name="Hug L.A."/>
            <person name="Sharon I."/>
            <person name="Castelle C.J."/>
            <person name="Probst A.J."/>
            <person name="Thomas B.C."/>
            <person name="Singh A."/>
            <person name="Wilkins M.J."/>
            <person name="Karaoz U."/>
            <person name="Brodie E.L."/>
            <person name="Williams K.H."/>
            <person name="Hubbard S.S."/>
            <person name="Banfield J.F."/>
        </authorList>
    </citation>
    <scope>NUCLEOTIDE SEQUENCE [LARGE SCALE GENOMIC DNA]</scope>
</reference>
<organism evidence="1 2">
    <name type="scientific">Candidatus Shapirobacteria bacterium RBG_13_44_7</name>
    <dbReference type="NCBI Taxonomy" id="1802149"/>
    <lineage>
        <taxon>Bacteria</taxon>
        <taxon>Candidatus Shapironibacteriota</taxon>
    </lineage>
</organism>
<dbReference type="Proteomes" id="UP000185874">
    <property type="component" value="Unassembled WGS sequence"/>
</dbReference>
<evidence type="ECO:0000313" key="1">
    <source>
        <dbReference type="EMBL" id="OGL52289.1"/>
    </source>
</evidence>
<proteinExistence type="predicted"/>
<sequence>MDFIWRPEDNKGKGEIRKKDVFPLRSHQHKPFYNSGDIFWFREDYMIGPKELDLFLPGIDIFSRVIFWSSIII</sequence>
<protein>
    <submittedName>
        <fullName evidence="1">Uncharacterized protein</fullName>
    </submittedName>
</protein>
<comment type="caution">
    <text evidence="1">The sequence shown here is derived from an EMBL/GenBank/DDBJ whole genome shotgun (WGS) entry which is preliminary data.</text>
</comment>
<dbReference type="EMBL" id="MGDJ01000028">
    <property type="protein sequence ID" value="OGL52289.1"/>
    <property type="molecule type" value="Genomic_DNA"/>
</dbReference>
<dbReference type="AlphaFoldDB" id="A0A1F7SEU8"/>
<gene>
    <name evidence="1" type="ORF">A3K55_00545</name>
</gene>
<name>A0A1F7SEU8_9BACT</name>
<accession>A0A1F7SEU8</accession>